<proteinExistence type="predicted"/>
<dbReference type="AlphaFoldDB" id="A0A915EZX3"/>
<evidence type="ECO:0000313" key="3">
    <source>
        <dbReference type="Proteomes" id="UP000887562"/>
    </source>
</evidence>
<name>A0A915EZX3_9CEST</name>
<dbReference type="PROSITE" id="PS52001">
    <property type="entry name" value="AD"/>
    <property type="match status" value="1"/>
</dbReference>
<evidence type="ECO:0000313" key="4">
    <source>
        <dbReference type="WBParaSite" id="maker-E.canG7_contigs_6803-snap-gene-0.15-mRNA-1"/>
    </source>
</evidence>
<evidence type="ECO:0000256" key="1">
    <source>
        <dbReference type="SAM" id="MobiDB-lite"/>
    </source>
</evidence>
<keyword evidence="3" id="KW-1185">Reference proteome</keyword>
<dbReference type="WBParaSite" id="maker-E.canG7_contigs_6803-snap-gene-0.15-mRNA-1">
    <property type="protein sequence ID" value="maker-E.canG7_contigs_6803-snap-gene-0.15-mRNA-1"/>
    <property type="gene ID" value="EcG7_06462"/>
</dbReference>
<organism evidence="3 4">
    <name type="scientific">Echinococcus canadensis</name>
    <dbReference type="NCBI Taxonomy" id="519352"/>
    <lineage>
        <taxon>Eukaryota</taxon>
        <taxon>Metazoa</taxon>
        <taxon>Spiralia</taxon>
        <taxon>Lophotrochozoa</taxon>
        <taxon>Platyhelminthes</taxon>
        <taxon>Cestoda</taxon>
        <taxon>Eucestoda</taxon>
        <taxon>Cyclophyllidea</taxon>
        <taxon>Taeniidae</taxon>
        <taxon>Echinococcus</taxon>
        <taxon>Echinococcus canadensis group</taxon>
    </lineage>
</organism>
<protein>
    <submittedName>
        <fullName evidence="4">AD domain-containing protein</fullName>
    </submittedName>
</protein>
<feature type="region of interest" description="Disordered" evidence="1">
    <location>
        <begin position="108"/>
        <end position="148"/>
    </location>
</feature>
<reference evidence="4" key="1">
    <citation type="submission" date="2022-11" db="UniProtKB">
        <authorList>
            <consortium name="WormBaseParasite"/>
        </authorList>
    </citation>
    <scope>IDENTIFICATION</scope>
</reference>
<sequence length="366" mass="38781">MLAESRTLVLYRHCIDAALVRFGSAIVQMDGRQPSSLSSFTSGGDISSCSLRIPDKFNFDLSDLIDDLIAFAYTNSASNAPDAGSGVVLSNLAQRITSLRASVQEAKELCRPSPRGQRTASATPASATVTAAPTPRAKATPATPSATDTNQSLSLFHSACDLDPVAQQRLLSAVATACVAKRNLLAELKQEFLDAENLPPLWAALKVRCCNSGEFRGYFCGASDGSGGGCDNSDLALCSIPEGKIIFVCGWSIEKVDVLADYPPLPTEVKSQLEEIYASVVKAEVEVSRADSLDLRRKLVLRHFGPFAAKAEEDGKVVLYDGVVTVLPPYLPSSCQGTNAAVLQKAMRLGASEWSLFVVGGLSVSA</sequence>
<evidence type="ECO:0000259" key="2">
    <source>
        <dbReference type="PROSITE" id="PS52001"/>
    </source>
</evidence>
<dbReference type="InterPro" id="IPR047574">
    <property type="entry name" value="AD"/>
</dbReference>
<accession>A0A915EZX3</accession>
<feature type="domain" description="AD" evidence="2">
    <location>
        <begin position="263"/>
        <end position="358"/>
    </location>
</feature>
<feature type="compositionally biased region" description="Low complexity" evidence="1">
    <location>
        <begin position="119"/>
        <end position="148"/>
    </location>
</feature>
<dbReference type="Proteomes" id="UP000887562">
    <property type="component" value="Unplaced"/>
</dbReference>